<dbReference type="PRINTS" id="PR00701">
    <property type="entry name" value="60KDINNERMP"/>
</dbReference>
<keyword evidence="8 13" id="KW-1133">Transmembrane helix</keyword>
<feature type="transmembrane region" description="Helical" evidence="13">
    <location>
        <begin position="384"/>
        <end position="404"/>
    </location>
</feature>
<evidence type="ECO:0000256" key="7">
    <source>
        <dbReference type="ARBA" id="ARBA00022927"/>
    </source>
</evidence>
<evidence type="ECO:0000313" key="17">
    <source>
        <dbReference type="EMBL" id="KAB7742891.1"/>
    </source>
</evidence>
<evidence type="ECO:0000256" key="11">
    <source>
        <dbReference type="ARBA" id="ARBA00033245"/>
    </source>
</evidence>
<dbReference type="EMBL" id="WESC01000001">
    <property type="protein sequence ID" value="KAB7742891.1"/>
    <property type="molecule type" value="Genomic_DNA"/>
</dbReference>
<comment type="subunit">
    <text evidence="13">Interacts with the Sec translocase complex via SecD. Specifically interacts with transmembrane segments of nascent integral membrane proteins during membrane integration.</text>
</comment>
<comment type="subcellular location">
    <subcellularLocation>
        <location evidence="1">Cell inner membrane</location>
        <topology evidence="1">Multi-pass membrane protein</topology>
    </subcellularLocation>
    <subcellularLocation>
        <location evidence="13">Cell membrane</location>
        <topology evidence="13">Multi-pass membrane protein</topology>
    </subcellularLocation>
</comment>
<proteinExistence type="inferred from homology"/>
<protein>
    <recommendedName>
        <fullName evidence="3 13">Membrane protein insertase YidC</fullName>
    </recommendedName>
    <alternativeName>
        <fullName evidence="12 13">Foldase YidC</fullName>
    </alternativeName>
    <alternativeName>
        <fullName evidence="11 13">Membrane integrase YidC</fullName>
    </alternativeName>
    <alternativeName>
        <fullName evidence="13">Membrane protein YidC</fullName>
    </alternativeName>
</protein>
<comment type="similarity">
    <text evidence="2 13">Belongs to the OXA1/ALB3/YidC family. Type 1 subfamily.</text>
</comment>
<feature type="region of interest" description="Disordered" evidence="14">
    <location>
        <begin position="36"/>
        <end position="64"/>
    </location>
</feature>
<dbReference type="Proteomes" id="UP000468901">
    <property type="component" value="Unassembled WGS sequence"/>
</dbReference>
<dbReference type="Pfam" id="PF02096">
    <property type="entry name" value="60KD_IMP"/>
    <property type="match status" value="1"/>
</dbReference>
<dbReference type="Pfam" id="PF14849">
    <property type="entry name" value="YidC_periplas"/>
    <property type="match status" value="1"/>
</dbReference>
<evidence type="ECO:0000256" key="14">
    <source>
        <dbReference type="SAM" id="MobiDB-lite"/>
    </source>
</evidence>
<reference evidence="17 18" key="1">
    <citation type="submission" date="2019-09" db="EMBL/GenBank/DDBJ databases">
        <title>Parvibaculum sedimenti sp. nov., isolated from sediment.</title>
        <authorList>
            <person name="Wang Y."/>
        </authorList>
    </citation>
    <scope>NUCLEOTIDE SEQUENCE [LARGE SCALE GENOMIC DNA]</scope>
    <source>
        <strain evidence="17 18">HXT-9</strain>
    </source>
</reference>
<accession>A0A6N6VMW0</accession>
<evidence type="ECO:0000256" key="3">
    <source>
        <dbReference type="ARBA" id="ARBA00015325"/>
    </source>
</evidence>
<keyword evidence="5 13" id="KW-1003">Cell membrane</keyword>
<evidence type="ECO:0000256" key="4">
    <source>
        <dbReference type="ARBA" id="ARBA00022448"/>
    </source>
</evidence>
<dbReference type="HAMAP" id="MF_01810">
    <property type="entry name" value="YidC_type1"/>
    <property type="match status" value="1"/>
</dbReference>
<dbReference type="Gene3D" id="2.70.98.90">
    <property type="match status" value="1"/>
</dbReference>
<dbReference type="CDD" id="cd19961">
    <property type="entry name" value="EcYidC-like_peri"/>
    <property type="match status" value="1"/>
</dbReference>
<dbReference type="RefSeq" id="WP_152214442.1">
    <property type="nucleotide sequence ID" value="NZ_JBAQYD010000049.1"/>
</dbReference>
<dbReference type="GO" id="GO:0015031">
    <property type="term" value="P:protein transport"/>
    <property type="evidence" value="ECO:0007669"/>
    <property type="project" value="UniProtKB-KW"/>
</dbReference>
<dbReference type="AlphaFoldDB" id="A0A6N6VMW0"/>
<feature type="transmembrane region" description="Helical" evidence="13">
    <location>
        <begin position="549"/>
        <end position="568"/>
    </location>
</feature>
<dbReference type="PANTHER" id="PTHR12428:SF65">
    <property type="entry name" value="CYTOCHROME C OXIDASE ASSEMBLY PROTEIN COX18, MITOCHONDRIAL"/>
    <property type="match status" value="1"/>
</dbReference>
<evidence type="ECO:0000256" key="8">
    <source>
        <dbReference type="ARBA" id="ARBA00022989"/>
    </source>
</evidence>
<dbReference type="PANTHER" id="PTHR12428">
    <property type="entry name" value="OXA1"/>
    <property type="match status" value="1"/>
</dbReference>
<feature type="transmembrane region" description="Helical" evidence="13">
    <location>
        <begin position="506"/>
        <end position="528"/>
    </location>
</feature>
<feature type="compositionally biased region" description="Low complexity" evidence="14">
    <location>
        <begin position="37"/>
        <end position="59"/>
    </location>
</feature>
<evidence type="ECO:0000256" key="12">
    <source>
        <dbReference type="ARBA" id="ARBA00033342"/>
    </source>
</evidence>
<keyword evidence="4 13" id="KW-0813">Transport</keyword>
<evidence type="ECO:0000256" key="13">
    <source>
        <dbReference type="HAMAP-Rule" id="MF_01810"/>
    </source>
</evidence>
<feature type="transmembrane region" description="Helical" evidence="13">
    <location>
        <begin position="448"/>
        <end position="468"/>
    </location>
</feature>
<gene>
    <name evidence="13 17" type="primary">yidC</name>
    <name evidence="17" type="ORF">F2P47_01840</name>
</gene>
<dbReference type="InterPro" id="IPR028055">
    <property type="entry name" value="YidC/Oxa/ALB_C"/>
</dbReference>
<dbReference type="GO" id="GO:0005886">
    <property type="term" value="C:plasma membrane"/>
    <property type="evidence" value="ECO:0007669"/>
    <property type="project" value="UniProtKB-SubCell"/>
</dbReference>
<dbReference type="CDD" id="cd20070">
    <property type="entry name" value="5TM_YidC_Alb3"/>
    <property type="match status" value="1"/>
</dbReference>
<dbReference type="GO" id="GO:0051205">
    <property type="term" value="P:protein insertion into membrane"/>
    <property type="evidence" value="ECO:0007669"/>
    <property type="project" value="TreeGrafter"/>
</dbReference>
<dbReference type="NCBIfam" id="NF002353">
    <property type="entry name" value="PRK01318.1-4"/>
    <property type="match status" value="1"/>
</dbReference>
<comment type="function">
    <text evidence="13">Required for the insertion and/or proper folding and/or complex formation of integral membrane proteins into the membrane. Involved in integration of membrane proteins that insert both dependently and independently of the Sec translocase complex, as well as at least some lipoproteins. Aids folding of multispanning membrane proteins.</text>
</comment>
<keyword evidence="9 13" id="KW-0472">Membrane</keyword>
<dbReference type="InterPro" id="IPR001708">
    <property type="entry name" value="YidC/ALB3/OXA1/COX18"/>
</dbReference>
<evidence type="ECO:0000256" key="10">
    <source>
        <dbReference type="ARBA" id="ARBA00023186"/>
    </source>
</evidence>
<dbReference type="NCBIfam" id="TIGR03592">
    <property type="entry name" value="yidC_oxa1_cterm"/>
    <property type="match status" value="1"/>
</dbReference>
<dbReference type="PRINTS" id="PR01900">
    <property type="entry name" value="YIDCPROTEIN"/>
</dbReference>
<comment type="caution">
    <text evidence="17">The sequence shown here is derived from an EMBL/GenBank/DDBJ whole genome shotgun (WGS) entry which is preliminary data.</text>
</comment>
<evidence type="ECO:0000256" key="1">
    <source>
        <dbReference type="ARBA" id="ARBA00004429"/>
    </source>
</evidence>
<dbReference type="GO" id="GO:0032977">
    <property type="term" value="F:membrane insertase activity"/>
    <property type="evidence" value="ECO:0007669"/>
    <property type="project" value="InterPro"/>
</dbReference>
<sequence length="610" mass="67231">MGDNRNFIIAILLSVLVFVGWQHFVVTPRMEAEKAKQAQTTAPAGAAQSTAQGGATAPAVQGGVASVPPTGATITAASLPREEALKQSPRVEIASDRVDGSISLKGARIDDLSLRDYRETVEKTSPEIALLSPAHTDKPYFAEFGYVAAPGAAVKLPTSDTLWTVEAGSTLTPKTPVTLAWDNGEGLVFHRTISLDENFLFTVTDSVENKSAASVSVYPYGLVSRTGQPEGKAFYILHEGFIGEFKDNGETAIKYAAAIKNGPQTVSDTEGWLGITDKYWAAALVPQAGRPFVANFSAEAAPNADPQHERFQADFRYEALTIAPNSSATVNNRLFAGAKVSKVINQYKDQGIYRFNLLIDWGWFWFLTQPVFKAIDLIARATGNFGIAILIVTVLIKAAFFPLANRSYESMSKMKKLQPEMERIKEVHKDDKMRQQQEIMELYKKEKVNPIAGCLPMVIQIPVFFSLYKVLFVTIEMRHAPFFGWIHDLSAPDPTTLFNLFGLIPWAPPAFLLIGAWPLIMGFTMFVTQRMNPAPADPVQQQIFTWMPVIFTFMLASFPAGLVIYWAWNNTLSALQQGVIMRRQGVKIEIFSNLGIDKLFARRGADSGKS</sequence>
<evidence type="ECO:0000256" key="5">
    <source>
        <dbReference type="ARBA" id="ARBA00022475"/>
    </source>
</evidence>
<organism evidence="17 18">
    <name type="scientific">Parvibaculum sedimenti</name>
    <dbReference type="NCBI Taxonomy" id="2608632"/>
    <lineage>
        <taxon>Bacteria</taxon>
        <taxon>Pseudomonadati</taxon>
        <taxon>Pseudomonadota</taxon>
        <taxon>Alphaproteobacteria</taxon>
        <taxon>Hyphomicrobiales</taxon>
        <taxon>Parvibaculaceae</taxon>
        <taxon>Parvibaculum</taxon>
    </lineage>
</organism>
<evidence type="ECO:0000256" key="6">
    <source>
        <dbReference type="ARBA" id="ARBA00022692"/>
    </source>
</evidence>
<evidence type="ECO:0000256" key="2">
    <source>
        <dbReference type="ARBA" id="ARBA00010527"/>
    </source>
</evidence>
<keyword evidence="18" id="KW-1185">Reference proteome</keyword>
<evidence type="ECO:0000256" key="9">
    <source>
        <dbReference type="ARBA" id="ARBA00023136"/>
    </source>
</evidence>
<keyword evidence="6 13" id="KW-0812">Transmembrane</keyword>
<dbReference type="InterPro" id="IPR047196">
    <property type="entry name" value="YidC_ALB_C"/>
</dbReference>
<evidence type="ECO:0000313" key="18">
    <source>
        <dbReference type="Proteomes" id="UP000468901"/>
    </source>
</evidence>
<dbReference type="InterPro" id="IPR019998">
    <property type="entry name" value="Membr_insert_YidC"/>
</dbReference>
<feature type="domain" description="Membrane insertase YidC N-terminal" evidence="16">
    <location>
        <begin position="90"/>
        <end position="373"/>
    </location>
</feature>
<evidence type="ECO:0000259" key="15">
    <source>
        <dbReference type="Pfam" id="PF02096"/>
    </source>
</evidence>
<keyword evidence="10 13" id="KW-0143">Chaperone</keyword>
<dbReference type="NCBIfam" id="TIGR03593">
    <property type="entry name" value="yidC_nterm"/>
    <property type="match status" value="1"/>
</dbReference>
<evidence type="ECO:0000259" key="16">
    <source>
        <dbReference type="Pfam" id="PF14849"/>
    </source>
</evidence>
<keyword evidence="7 13" id="KW-0653">Protein transport</keyword>
<feature type="domain" description="Membrane insertase YidC/Oxa/ALB C-terminal" evidence="15">
    <location>
        <begin position="385"/>
        <end position="582"/>
    </location>
</feature>
<name>A0A6N6VMW0_9HYPH</name>
<dbReference type="InterPro" id="IPR038221">
    <property type="entry name" value="YidC_periplasmic_sf"/>
</dbReference>
<dbReference type="InterPro" id="IPR028053">
    <property type="entry name" value="Membr_insert_YidC_N"/>
</dbReference>
<feature type="transmembrane region" description="Helical" evidence="13">
    <location>
        <begin position="6"/>
        <end position="26"/>
    </location>
</feature>